<evidence type="ECO:0000313" key="3">
    <source>
        <dbReference type="Proteomes" id="UP001166286"/>
    </source>
</evidence>
<feature type="domain" description="DUF7587" evidence="1">
    <location>
        <begin position="7"/>
        <end position="146"/>
    </location>
</feature>
<name>A0AA39UWY8_9LECA</name>
<evidence type="ECO:0000313" key="2">
    <source>
        <dbReference type="EMBL" id="KAK0506908.1"/>
    </source>
</evidence>
<reference evidence="2" key="1">
    <citation type="submission" date="2023-03" db="EMBL/GenBank/DDBJ databases">
        <title>Complete genome of Cladonia borealis.</title>
        <authorList>
            <person name="Park H."/>
        </authorList>
    </citation>
    <scope>NUCLEOTIDE SEQUENCE</scope>
    <source>
        <strain evidence="2">ANT050790</strain>
    </source>
</reference>
<evidence type="ECO:0000259" key="1">
    <source>
        <dbReference type="Pfam" id="PF24494"/>
    </source>
</evidence>
<gene>
    <name evidence="2" type="ORF">JMJ35_010608</name>
</gene>
<organism evidence="2 3">
    <name type="scientific">Cladonia borealis</name>
    <dbReference type="NCBI Taxonomy" id="184061"/>
    <lineage>
        <taxon>Eukaryota</taxon>
        <taxon>Fungi</taxon>
        <taxon>Dikarya</taxon>
        <taxon>Ascomycota</taxon>
        <taxon>Pezizomycotina</taxon>
        <taxon>Lecanoromycetes</taxon>
        <taxon>OSLEUM clade</taxon>
        <taxon>Lecanoromycetidae</taxon>
        <taxon>Lecanorales</taxon>
        <taxon>Lecanorineae</taxon>
        <taxon>Cladoniaceae</taxon>
        <taxon>Cladonia</taxon>
    </lineage>
</organism>
<proteinExistence type="predicted"/>
<dbReference type="Proteomes" id="UP001166286">
    <property type="component" value="Unassembled WGS sequence"/>
</dbReference>
<dbReference type="Pfam" id="PF24494">
    <property type="entry name" value="DUF7587"/>
    <property type="match status" value="1"/>
</dbReference>
<comment type="caution">
    <text evidence="2">The sequence shown here is derived from an EMBL/GenBank/DDBJ whole genome shotgun (WGS) entry which is preliminary data.</text>
</comment>
<dbReference type="AlphaFoldDB" id="A0AA39UWY8"/>
<keyword evidence="3" id="KW-1185">Reference proteome</keyword>
<dbReference type="InterPro" id="IPR056009">
    <property type="entry name" value="DUF7587"/>
</dbReference>
<dbReference type="EMBL" id="JAFEKC020000026">
    <property type="protein sequence ID" value="KAK0506908.1"/>
    <property type="molecule type" value="Genomic_DNA"/>
</dbReference>
<accession>A0AA39UWY8</accession>
<sequence>MAAPLKYYRVQDDSSATHFDEENGFFAGDIQLQLRMFSPRDRAEERNLSNALGRHLNWSNRTPSPFISVYADLDTAVNSAVARVKDGKREVFIAYIDVGVEGIGDVWYRYVPKVAEEVGLRIQRQALGNSKQEFVFLHHIPAGAITKYRAF</sequence>
<protein>
    <recommendedName>
        <fullName evidence="1">DUF7587 domain-containing protein</fullName>
    </recommendedName>
</protein>